<dbReference type="InterPro" id="IPR017853">
    <property type="entry name" value="GH"/>
</dbReference>
<dbReference type="OrthoDB" id="9798192at2"/>
<proteinExistence type="inferred from homology"/>
<dbReference type="PROSITE" id="PS51904">
    <property type="entry name" value="GLYCOSYL_HYDROL_F25_2"/>
    <property type="match status" value="1"/>
</dbReference>
<dbReference type="SMART" id="SM00641">
    <property type="entry name" value="Glyco_25"/>
    <property type="match status" value="1"/>
</dbReference>
<evidence type="ECO:0000313" key="5">
    <source>
        <dbReference type="Proteomes" id="UP000030060"/>
    </source>
</evidence>
<dbReference type="GO" id="GO:0009253">
    <property type="term" value="P:peptidoglycan catabolic process"/>
    <property type="evidence" value="ECO:0007669"/>
    <property type="project" value="InterPro"/>
</dbReference>
<dbReference type="SUPFAM" id="SSF51445">
    <property type="entry name" value="(Trans)glycosidases"/>
    <property type="match status" value="1"/>
</dbReference>
<comment type="similarity">
    <text evidence="1">Belongs to the glycosyl hydrolase 25 family.</text>
</comment>
<gene>
    <name evidence="4" type="ORF">K814_0105265</name>
</gene>
<name>A0A0A1Z3V4_PSEFL</name>
<protein>
    <submittedName>
        <fullName evidence="4">Glycosyl hydrolase family 25</fullName>
    </submittedName>
</protein>
<keyword evidence="2 4" id="KW-0378">Hydrolase</keyword>
<evidence type="ECO:0000256" key="2">
    <source>
        <dbReference type="ARBA" id="ARBA00022801"/>
    </source>
</evidence>
<evidence type="ECO:0000256" key="3">
    <source>
        <dbReference type="ARBA" id="ARBA00023295"/>
    </source>
</evidence>
<keyword evidence="3" id="KW-0326">Glycosidase</keyword>
<dbReference type="InterPro" id="IPR018077">
    <property type="entry name" value="Glyco_hydro_fam25_subgr"/>
</dbReference>
<dbReference type="AlphaFoldDB" id="A0A0A1Z3V4"/>
<dbReference type="GO" id="GO:0003796">
    <property type="term" value="F:lysozyme activity"/>
    <property type="evidence" value="ECO:0007669"/>
    <property type="project" value="InterPro"/>
</dbReference>
<dbReference type="GO" id="GO:0016052">
    <property type="term" value="P:carbohydrate catabolic process"/>
    <property type="evidence" value="ECO:0007669"/>
    <property type="project" value="TreeGrafter"/>
</dbReference>
<dbReference type="InterPro" id="IPR002053">
    <property type="entry name" value="Glyco_hydro_25"/>
</dbReference>
<organism evidence="4 5">
    <name type="scientific">Pseudomonas fluorescens LMG 5329</name>
    <dbReference type="NCBI Taxonomy" id="1324332"/>
    <lineage>
        <taxon>Bacteria</taxon>
        <taxon>Pseudomonadati</taxon>
        <taxon>Pseudomonadota</taxon>
        <taxon>Gammaproteobacteria</taxon>
        <taxon>Pseudomonadales</taxon>
        <taxon>Pseudomonadaceae</taxon>
        <taxon>Pseudomonas</taxon>
    </lineage>
</organism>
<dbReference type="Gene3D" id="3.20.20.80">
    <property type="entry name" value="Glycosidases"/>
    <property type="match status" value="1"/>
</dbReference>
<dbReference type="PANTHER" id="PTHR34135:SF2">
    <property type="entry name" value="LYSOZYME"/>
    <property type="match status" value="1"/>
</dbReference>
<dbReference type="PANTHER" id="PTHR34135">
    <property type="entry name" value="LYSOZYME"/>
    <property type="match status" value="1"/>
</dbReference>
<sequence length="213" mass="23980">MNCNEPIKNENARGIDVSRWQGDIDWSRVAKAGITHAIAKMTEGGDYTDPKFVTNFQGMQANGLKAGVYHYFRALSSTPCEQLNNIKGRLAEVAFKAGRDRLVIDVETNRNEGASPDQMADALFQLVTLVRVSLLEGAYPHIYASPSIWSNHVAWRKYDFSECPLWIAHWEVAQPTVPETWSAKGKSWEWWQHSSKGRVDGIQGAVDLDWVKS</sequence>
<evidence type="ECO:0000313" key="4">
    <source>
        <dbReference type="EMBL" id="KGE68985.1"/>
    </source>
</evidence>
<reference evidence="4 5" key="1">
    <citation type="journal article" date="2013" name="Genome Announc.">
        <title>Draft Genome Sequence of Pseudomonas fluorescens LMG 5329, a White Line-Inducing Principle-Producing Bioindicator for the Mushroom Pathogen Pseudomonas tolaasii.</title>
        <authorList>
            <person name="Ghequire M.G."/>
            <person name="Rokni-Zadeh H."/>
            <person name="Zarrineh P."/>
            <person name="De Mot R."/>
        </authorList>
    </citation>
    <scope>NUCLEOTIDE SEQUENCE [LARGE SCALE GENOMIC DNA]</scope>
    <source>
        <strain evidence="4 5">LMG 5329</strain>
    </source>
</reference>
<dbReference type="EMBL" id="ASGY01000037">
    <property type="protein sequence ID" value="KGE68985.1"/>
    <property type="molecule type" value="Genomic_DNA"/>
</dbReference>
<accession>A0A0A1Z3V4</accession>
<dbReference type="Pfam" id="PF01183">
    <property type="entry name" value="Glyco_hydro_25"/>
    <property type="match status" value="1"/>
</dbReference>
<dbReference type="CDD" id="cd00599">
    <property type="entry name" value="GH25_muramidase"/>
    <property type="match status" value="1"/>
</dbReference>
<dbReference type="Proteomes" id="UP000030060">
    <property type="component" value="Unassembled WGS sequence"/>
</dbReference>
<dbReference type="GO" id="GO:0016998">
    <property type="term" value="P:cell wall macromolecule catabolic process"/>
    <property type="evidence" value="ECO:0007669"/>
    <property type="project" value="InterPro"/>
</dbReference>
<dbReference type="RefSeq" id="WP_038843683.1">
    <property type="nucleotide sequence ID" value="NZ_ASGY01000037.1"/>
</dbReference>
<evidence type="ECO:0000256" key="1">
    <source>
        <dbReference type="ARBA" id="ARBA00010646"/>
    </source>
</evidence>
<comment type="caution">
    <text evidence="4">The sequence shown here is derived from an EMBL/GenBank/DDBJ whole genome shotgun (WGS) entry which is preliminary data.</text>
</comment>